<evidence type="ECO:0000256" key="8">
    <source>
        <dbReference type="ARBA" id="ARBA00023242"/>
    </source>
</evidence>
<gene>
    <name evidence="14" type="ORF">JTE90_028139</name>
</gene>
<dbReference type="PROSITE" id="PS51843">
    <property type="entry name" value="NR_LBD"/>
    <property type="match status" value="1"/>
</dbReference>
<sequence>MLNLLCLGFVVGNSWHYTGHALPAMSLPPNGSQQSSYLPPLPPDIPSSSHQQFTSPSRRQKVCGACGDRAKSYHFGGISCDSCKAFFRRSVQNEAYKNFHCPYEGRCEITITSRKCCQYCRFRKCLSIGMETGWVMTEEERLALVKNRLERKQRQGAFSDPGSHQPDPSKKLYRAPSIAEYEPDVNDMPKYLAQEDMKIIESLVNAYEASYNEVPFSENLPKTAPPTGRSRTEILDMFFTAVKQFTNFSQRLETFAKIPQHDQEILLRTGVLELCFIRGAFVYDEKLSRWPHTGKPMYRDSPTLDSDDIKKLVSPELFDKHMAFIRSIKDLYPDEATTMLLLVIVLLSPDRPGLQNVNTVEQEQEKFYILMKKYMSWRYGEDNRLALYPKLLLRLPDLRELNDYHTDYNLRLGTEETHQVQQKLSSLKIDSCFQRSEPVVTSSSHQARVLSAPGASGSRSSSSESGSSSRVPWSLIRDVLRVPTSPYSQEDESSSSESSDRMASSSRS</sequence>
<dbReference type="GO" id="GO:0000122">
    <property type="term" value="P:negative regulation of transcription by RNA polymerase II"/>
    <property type="evidence" value="ECO:0007669"/>
    <property type="project" value="TreeGrafter"/>
</dbReference>
<dbReference type="Pfam" id="PF00105">
    <property type="entry name" value="zf-C4"/>
    <property type="match status" value="1"/>
</dbReference>
<feature type="domain" description="NR LBD" evidence="13">
    <location>
        <begin position="195"/>
        <end position="431"/>
    </location>
</feature>
<evidence type="ECO:0000313" key="14">
    <source>
        <dbReference type="EMBL" id="KAG8193021.1"/>
    </source>
</evidence>
<dbReference type="PANTHER" id="PTHR24082:SF482">
    <property type="entry name" value="NUCLEAR RECEPTOR"/>
    <property type="match status" value="1"/>
</dbReference>
<keyword evidence="5 9" id="KW-0238">DNA-binding</keyword>
<evidence type="ECO:0000256" key="7">
    <source>
        <dbReference type="ARBA" id="ARBA00023170"/>
    </source>
</evidence>
<dbReference type="InterPro" id="IPR050234">
    <property type="entry name" value="Nuclear_hormone_rcpt_NR1"/>
</dbReference>
<comment type="caution">
    <text evidence="14">The sequence shown here is derived from an EMBL/GenBank/DDBJ whole genome shotgun (WGS) entry which is preliminary data.</text>
</comment>
<dbReference type="Pfam" id="PF00104">
    <property type="entry name" value="Hormone_recep"/>
    <property type="match status" value="1"/>
</dbReference>
<evidence type="ECO:0000256" key="9">
    <source>
        <dbReference type="RuleBase" id="RU004334"/>
    </source>
</evidence>
<comment type="subcellular location">
    <subcellularLocation>
        <location evidence="9">Nucleus</location>
    </subcellularLocation>
</comment>
<evidence type="ECO:0000259" key="12">
    <source>
        <dbReference type="PROSITE" id="PS51030"/>
    </source>
</evidence>
<dbReference type="Proteomes" id="UP000827092">
    <property type="component" value="Unassembled WGS sequence"/>
</dbReference>
<keyword evidence="8 9" id="KW-0539">Nucleus</keyword>
<dbReference type="PANTHER" id="PTHR24082">
    <property type="entry name" value="NUCLEAR HORMONE RECEPTOR"/>
    <property type="match status" value="1"/>
</dbReference>
<comment type="similarity">
    <text evidence="9">Belongs to the nuclear hormone receptor family.</text>
</comment>
<dbReference type="SMART" id="SM00399">
    <property type="entry name" value="ZnF_C4"/>
    <property type="match status" value="1"/>
</dbReference>
<evidence type="ECO:0000256" key="2">
    <source>
        <dbReference type="ARBA" id="ARBA00022771"/>
    </source>
</evidence>
<proteinExistence type="inferred from homology"/>
<protein>
    <recommendedName>
        <fullName evidence="16">Vitamin D3 receptor B</fullName>
    </recommendedName>
</protein>
<keyword evidence="15" id="KW-1185">Reference proteome</keyword>
<keyword evidence="3 9" id="KW-0862">Zinc</keyword>
<reference evidence="14 15" key="1">
    <citation type="journal article" date="2022" name="Nat. Ecol. Evol.">
        <title>A masculinizing supergene underlies an exaggerated male reproductive morph in a spider.</title>
        <authorList>
            <person name="Hendrickx F."/>
            <person name="De Corte Z."/>
            <person name="Sonet G."/>
            <person name="Van Belleghem S.M."/>
            <person name="Kostlbacher S."/>
            <person name="Vangestel C."/>
        </authorList>
    </citation>
    <scope>NUCLEOTIDE SEQUENCE [LARGE SCALE GENOMIC DNA]</scope>
    <source>
        <strain evidence="14">W744_W776</strain>
    </source>
</reference>
<dbReference type="GO" id="GO:0008270">
    <property type="term" value="F:zinc ion binding"/>
    <property type="evidence" value="ECO:0007669"/>
    <property type="project" value="UniProtKB-KW"/>
</dbReference>
<evidence type="ECO:0000256" key="6">
    <source>
        <dbReference type="ARBA" id="ARBA00023163"/>
    </source>
</evidence>
<evidence type="ECO:0000259" key="13">
    <source>
        <dbReference type="PROSITE" id="PS51843"/>
    </source>
</evidence>
<dbReference type="GO" id="GO:0030154">
    <property type="term" value="P:cell differentiation"/>
    <property type="evidence" value="ECO:0007669"/>
    <property type="project" value="TreeGrafter"/>
</dbReference>
<dbReference type="Gene3D" id="1.10.565.10">
    <property type="entry name" value="Retinoid X Receptor"/>
    <property type="match status" value="1"/>
</dbReference>
<feature type="chain" id="PRO_5043406293" description="Vitamin D3 receptor B" evidence="11">
    <location>
        <begin position="22"/>
        <end position="508"/>
    </location>
</feature>
<dbReference type="PRINTS" id="PR00398">
    <property type="entry name" value="STRDHORMONER"/>
</dbReference>
<organism evidence="14 15">
    <name type="scientific">Oedothorax gibbosus</name>
    <dbReference type="NCBI Taxonomy" id="931172"/>
    <lineage>
        <taxon>Eukaryota</taxon>
        <taxon>Metazoa</taxon>
        <taxon>Ecdysozoa</taxon>
        <taxon>Arthropoda</taxon>
        <taxon>Chelicerata</taxon>
        <taxon>Arachnida</taxon>
        <taxon>Araneae</taxon>
        <taxon>Araneomorphae</taxon>
        <taxon>Entelegynae</taxon>
        <taxon>Araneoidea</taxon>
        <taxon>Linyphiidae</taxon>
        <taxon>Erigoninae</taxon>
        <taxon>Oedothorax</taxon>
    </lineage>
</organism>
<dbReference type="GO" id="GO:0045944">
    <property type="term" value="P:positive regulation of transcription by RNA polymerase II"/>
    <property type="evidence" value="ECO:0007669"/>
    <property type="project" value="TreeGrafter"/>
</dbReference>
<dbReference type="PROSITE" id="PS00031">
    <property type="entry name" value="NUCLEAR_REC_DBD_1"/>
    <property type="match status" value="1"/>
</dbReference>
<evidence type="ECO:0008006" key="16">
    <source>
        <dbReference type="Google" id="ProtNLM"/>
    </source>
</evidence>
<keyword evidence="2 9" id="KW-0863">Zinc-finger</keyword>
<dbReference type="Gene3D" id="3.30.50.10">
    <property type="entry name" value="Erythroid Transcription Factor GATA-1, subunit A"/>
    <property type="match status" value="1"/>
</dbReference>
<evidence type="ECO:0000256" key="1">
    <source>
        <dbReference type="ARBA" id="ARBA00022723"/>
    </source>
</evidence>
<name>A0AAV6VBG2_9ARAC</name>
<feature type="compositionally biased region" description="Low complexity" evidence="10">
    <location>
        <begin position="495"/>
        <end position="508"/>
    </location>
</feature>
<feature type="signal peptide" evidence="11">
    <location>
        <begin position="1"/>
        <end position="21"/>
    </location>
</feature>
<keyword evidence="6 9" id="KW-0804">Transcription</keyword>
<dbReference type="AlphaFoldDB" id="A0AAV6VBG2"/>
<evidence type="ECO:0000256" key="10">
    <source>
        <dbReference type="SAM" id="MobiDB-lite"/>
    </source>
</evidence>
<dbReference type="EMBL" id="JAFNEN010000132">
    <property type="protein sequence ID" value="KAG8193021.1"/>
    <property type="molecule type" value="Genomic_DNA"/>
</dbReference>
<dbReference type="InterPro" id="IPR001723">
    <property type="entry name" value="Nuclear_hrmn_rcpt"/>
</dbReference>
<feature type="region of interest" description="Disordered" evidence="10">
    <location>
        <begin position="443"/>
        <end position="508"/>
    </location>
</feature>
<dbReference type="PRINTS" id="PR00047">
    <property type="entry name" value="STROIDFINGER"/>
</dbReference>
<dbReference type="InterPro" id="IPR013088">
    <property type="entry name" value="Znf_NHR/GATA"/>
</dbReference>
<dbReference type="InterPro" id="IPR001628">
    <property type="entry name" value="Znf_hrmn_rcpt"/>
</dbReference>
<accession>A0AAV6VBG2</accession>
<evidence type="ECO:0000313" key="15">
    <source>
        <dbReference type="Proteomes" id="UP000827092"/>
    </source>
</evidence>
<dbReference type="SUPFAM" id="SSF57716">
    <property type="entry name" value="Glucocorticoid receptor-like (DNA-binding domain)"/>
    <property type="match status" value="1"/>
</dbReference>
<evidence type="ECO:0000256" key="11">
    <source>
        <dbReference type="SAM" id="SignalP"/>
    </source>
</evidence>
<dbReference type="SUPFAM" id="SSF48508">
    <property type="entry name" value="Nuclear receptor ligand-binding domain"/>
    <property type="match status" value="1"/>
</dbReference>
<feature type="domain" description="Nuclear receptor" evidence="12">
    <location>
        <begin position="60"/>
        <end position="137"/>
    </location>
</feature>
<keyword evidence="4 9" id="KW-0805">Transcription regulation</keyword>
<dbReference type="GO" id="GO:0005634">
    <property type="term" value="C:nucleus"/>
    <property type="evidence" value="ECO:0007669"/>
    <property type="project" value="UniProtKB-SubCell"/>
</dbReference>
<evidence type="ECO:0000256" key="4">
    <source>
        <dbReference type="ARBA" id="ARBA00023015"/>
    </source>
</evidence>
<keyword evidence="11" id="KW-0732">Signal</keyword>
<keyword evidence="1 9" id="KW-0479">Metal-binding</keyword>
<dbReference type="GO" id="GO:0004879">
    <property type="term" value="F:nuclear receptor activity"/>
    <property type="evidence" value="ECO:0007669"/>
    <property type="project" value="TreeGrafter"/>
</dbReference>
<dbReference type="GO" id="GO:0000978">
    <property type="term" value="F:RNA polymerase II cis-regulatory region sequence-specific DNA binding"/>
    <property type="evidence" value="ECO:0007669"/>
    <property type="project" value="TreeGrafter"/>
</dbReference>
<evidence type="ECO:0000256" key="5">
    <source>
        <dbReference type="ARBA" id="ARBA00023125"/>
    </source>
</evidence>
<dbReference type="PROSITE" id="PS51030">
    <property type="entry name" value="NUCLEAR_REC_DBD_2"/>
    <property type="match status" value="1"/>
</dbReference>
<feature type="compositionally biased region" description="Low complexity" evidence="10">
    <location>
        <begin position="456"/>
        <end position="470"/>
    </location>
</feature>
<dbReference type="InterPro" id="IPR000536">
    <property type="entry name" value="Nucl_hrmn_rcpt_lig-bd"/>
</dbReference>
<dbReference type="CDD" id="cd07156">
    <property type="entry name" value="NR_DBD_VDR_like"/>
    <property type="match status" value="1"/>
</dbReference>
<dbReference type="SMART" id="SM00430">
    <property type="entry name" value="HOLI"/>
    <property type="match status" value="1"/>
</dbReference>
<dbReference type="InterPro" id="IPR035500">
    <property type="entry name" value="NHR-like_dom_sf"/>
</dbReference>
<keyword evidence="7 9" id="KW-0675">Receptor</keyword>
<evidence type="ECO:0000256" key="3">
    <source>
        <dbReference type="ARBA" id="ARBA00022833"/>
    </source>
</evidence>